<sequence length="110" mass="11733">MTIIADTGQAGYSGDGGPATQALLDYPTGVALDRAGNVFVGDSGNARVVRRVDRDTGVITTVAGPHPIRLDAGRKHHTLASEAPFQERVTLFQWLHTKSLPTRHAPVGYD</sequence>
<proteinExistence type="predicted"/>
<name>A0ABW9CRH0_9BURK</name>
<dbReference type="InterPro" id="IPR011042">
    <property type="entry name" value="6-blade_b-propeller_TolB-like"/>
</dbReference>
<dbReference type="EMBL" id="JAQQDB010000023">
    <property type="protein sequence ID" value="MFM0520304.1"/>
    <property type="molecule type" value="Genomic_DNA"/>
</dbReference>
<dbReference type="Pfam" id="PF25021">
    <property type="entry name" value="TEN_NHL"/>
    <property type="match status" value="1"/>
</dbReference>
<reference evidence="2 3" key="1">
    <citation type="journal article" date="2024" name="Chem. Sci.">
        <title>Discovery of megapolipeptins by genome mining of a Burkholderiales bacteria collection.</title>
        <authorList>
            <person name="Paulo B.S."/>
            <person name="Recchia M.J.J."/>
            <person name="Lee S."/>
            <person name="Fergusson C.H."/>
            <person name="Romanowski S.B."/>
            <person name="Hernandez A."/>
            <person name="Krull N."/>
            <person name="Liu D.Y."/>
            <person name="Cavanagh H."/>
            <person name="Bos A."/>
            <person name="Gray C.A."/>
            <person name="Murphy B.T."/>
            <person name="Linington R.G."/>
            <person name="Eustaquio A.S."/>
        </authorList>
    </citation>
    <scope>NUCLEOTIDE SEQUENCE [LARGE SCALE GENOMIC DNA]</scope>
    <source>
        <strain evidence="2 3">RL17-374-BIF-D</strain>
    </source>
</reference>
<comment type="caution">
    <text evidence="2">The sequence shown here is derived from an EMBL/GenBank/DDBJ whole genome shotgun (WGS) entry which is preliminary data.</text>
</comment>
<protein>
    <recommendedName>
        <fullName evidence="1">Teneurin NHL domain-containing protein</fullName>
    </recommendedName>
</protein>
<evidence type="ECO:0000313" key="3">
    <source>
        <dbReference type="Proteomes" id="UP001629462"/>
    </source>
</evidence>
<feature type="domain" description="Teneurin NHL" evidence="1">
    <location>
        <begin position="12"/>
        <end position="68"/>
    </location>
</feature>
<accession>A0ABW9CRH0</accession>
<organism evidence="2 3">
    <name type="scientific">Caballeronia jiangsuensis</name>
    <dbReference type="NCBI Taxonomy" id="1458357"/>
    <lineage>
        <taxon>Bacteria</taxon>
        <taxon>Pseudomonadati</taxon>
        <taxon>Pseudomonadota</taxon>
        <taxon>Betaproteobacteria</taxon>
        <taxon>Burkholderiales</taxon>
        <taxon>Burkholderiaceae</taxon>
        <taxon>Caballeronia</taxon>
    </lineage>
</organism>
<evidence type="ECO:0000259" key="1">
    <source>
        <dbReference type="Pfam" id="PF25021"/>
    </source>
</evidence>
<gene>
    <name evidence="2" type="ORF">PQR08_22975</name>
</gene>
<evidence type="ECO:0000313" key="2">
    <source>
        <dbReference type="EMBL" id="MFM0520304.1"/>
    </source>
</evidence>
<dbReference type="InterPro" id="IPR056822">
    <property type="entry name" value="TEN_NHL"/>
</dbReference>
<dbReference type="RefSeq" id="WP_250491023.1">
    <property type="nucleotide sequence ID" value="NZ_JAQQDB010000023.1"/>
</dbReference>
<dbReference type="SUPFAM" id="SSF101898">
    <property type="entry name" value="NHL repeat"/>
    <property type="match status" value="1"/>
</dbReference>
<dbReference type="Proteomes" id="UP001629462">
    <property type="component" value="Unassembled WGS sequence"/>
</dbReference>
<keyword evidence="3" id="KW-1185">Reference proteome</keyword>
<dbReference type="Gene3D" id="2.120.10.30">
    <property type="entry name" value="TolB, C-terminal domain"/>
    <property type="match status" value="1"/>
</dbReference>